<gene>
    <name evidence="7" type="primary">MAIL3_22</name>
    <name evidence="7" type="ORF">CK203_000471</name>
</gene>
<sequence>MLRTETDVKYIGDEAVIVPLDVPVSATYEHLLSMIYSRTGIDKKQFQVVLNCRYPLKRENRFQPCPIWDDNSLSQMLKLVNTFGMNEIELYIEQVPVQPRVRGQLLGNFTQLLLGQNDNVEEFEYGCGPSSAPVAMTYECRADEDEDEEECESQEGDDQSERAEDIQHDDDRVFEVIDEENNNVNVVSSFLALHEAMEGEQGRYVFVDGEGCDMSNNPDPEDPIEFSPVQYHSAPSLQFENVENIGNAVSSVWTPWGNTNIGNSGGEFMVGQVFNSKADLQHAAKLYSISAHQEYVVVESTTKLLVLRCKKAKQSQCPWKLRAMVVKGTTSFAINKYNGPHKCVNPCLNRDHQQLDSNLIAAHIQGMIKAQFTLSVAAIQASIVEKFGYQISYKKASKAKLKALTNLFEIFQRVFWAFHPSIEGFKHCRPVLSIDGTHLYGKYKGTLMIAMGCDGNNQLFPLAFALTEGENIDSWGWFLTCIRTRVTHRRGLYVISDRHPGIMTAMSDVHLGWSEPYAYHRVCMRHLASNFMTRFKDKILKNLMCRAALATKIEKFNKHMNTIGRINAAAQQWLEAIPFEKWALSHDGGRRYGIMTTNMSEVFNSVLKGARSLPITALVQLTFFRLNSYFVVRMEQGANRLASNEEYTPYVDAKIKANVVKAGSHEIVLYDHIRGQFHVKTNKGTKSSSTRGRTYRINLQEYACTCGKTLIYGFPCSHILAACHFRSVDFRPLVQHYYSTQSYYNSWAPLFHPIFNVYEWPPYDGPIIVPAESMKRASSGRPKSSRLHNEMDDRHRSHLVDSGQLASVLTCRQHVSRFMREWEMDSRLRPYIIRSGFYGVYRIGHITLDWGLITGLVERWRPETHTFHLPVGEMTITLQDVAVILGLRIHGLPITGTCDIDWSLLCYELLGVTPPISEIRGSAISTRWLCHQFSRPPVDLDDSTLERYARTFILGLIGSALFTDKKGTHIHMCYLPLLRDLTQTSMYSWGSAVLAHLYRELCRASLDGATDIAGSPPAAQHLEHDAADDLPAEQLDHELQDEAFLHEGLPPDPLGCRWRVPLSWTQNPSRVLTFYRDQLDAQTHDQPYMGDLVAHLPAISLVDQEIWRTMSPLICFDIVEWHRPERVLRQFGLQQGIPPSCSIELDLHSVDRRGRHKYDWGAFHAQYITLWGSREERIATAPPMVGVMQFHDPYMEWYRRITRRLITPPLHRDQMRYHSTAAATQLLITGMVEIASRSTGPTSGALGDIHRIAIDILHVIGEEHRIHSLRQSPTSSYPSMSPPVSATTVRMQPIRGRGRGSRRDDGRAGRQPRRSMHPPETMLAPSTSSTPFAPEASTLPPSPLPSPSPRPSPLGHVVSDTTLPSPIFPTTEATIPDVTIPETTPLSTSLPSPLPSLEETTTPHVTSPSSLISPLLKSTIPDVIIPSPISPLLDATISDITIPEITPPSTTLPSPTRLPIKTTMHHTLTHVTQLDVCPPRRRRGPRRRRVLPPSAPSQPIHTETW</sequence>
<proteinExistence type="predicted"/>
<dbReference type="InterPro" id="IPR019557">
    <property type="entry name" value="AminoTfrase-like_pln_mobile"/>
</dbReference>
<feature type="compositionally biased region" description="Low complexity" evidence="5">
    <location>
        <begin position="1381"/>
        <end position="1410"/>
    </location>
</feature>
<feature type="region of interest" description="Disordered" evidence="5">
    <location>
        <begin position="141"/>
        <end position="166"/>
    </location>
</feature>
<feature type="region of interest" description="Disordered" evidence="5">
    <location>
        <begin position="1477"/>
        <end position="1505"/>
    </location>
</feature>
<dbReference type="Pfam" id="PF10536">
    <property type="entry name" value="PMD"/>
    <property type="match status" value="1"/>
</dbReference>
<organism evidence="7 8">
    <name type="scientific">Vitis vinifera</name>
    <name type="common">Grape</name>
    <dbReference type="NCBI Taxonomy" id="29760"/>
    <lineage>
        <taxon>Eukaryota</taxon>
        <taxon>Viridiplantae</taxon>
        <taxon>Streptophyta</taxon>
        <taxon>Embryophyta</taxon>
        <taxon>Tracheophyta</taxon>
        <taxon>Spermatophyta</taxon>
        <taxon>Magnoliopsida</taxon>
        <taxon>eudicotyledons</taxon>
        <taxon>Gunneridae</taxon>
        <taxon>Pentapetalae</taxon>
        <taxon>rosids</taxon>
        <taxon>Vitales</taxon>
        <taxon>Vitaceae</taxon>
        <taxon>Viteae</taxon>
        <taxon>Vitis</taxon>
    </lineage>
</organism>
<feature type="compositionally biased region" description="Basic residues" evidence="5">
    <location>
        <begin position="1479"/>
        <end position="1490"/>
    </location>
</feature>
<dbReference type="PROSITE" id="PS50966">
    <property type="entry name" value="ZF_SWIM"/>
    <property type="match status" value="1"/>
</dbReference>
<feature type="domain" description="SWIM-type" evidence="6">
    <location>
        <begin position="695"/>
        <end position="727"/>
    </location>
</feature>
<evidence type="ECO:0000313" key="8">
    <source>
        <dbReference type="Proteomes" id="UP000288805"/>
    </source>
</evidence>
<evidence type="ECO:0000256" key="5">
    <source>
        <dbReference type="SAM" id="MobiDB-lite"/>
    </source>
</evidence>
<dbReference type="Pfam" id="PF04434">
    <property type="entry name" value="SWIM"/>
    <property type="match status" value="1"/>
</dbReference>
<dbReference type="InterPro" id="IPR004332">
    <property type="entry name" value="Transposase_MuDR"/>
</dbReference>
<feature type="compositionally biased region" description="Acidic residues" evidence="5">
    <location>
        <begin position="142"/>
        <end position="158"/>
    </location>
</feature>
<feature type="region of interest" description="Disordered" evidence="5">
    <location>
        <begin position="1268"/>
        <end position="1410"/>
    </location>
</feature>
<name>A0A438KQC6_VITVI</name>
<dbReference type="InterPro" id="IPR007527">
    <property type="entry name" value="Znf_SWIM"/>
</dbReference>
<dbReference type="InterPro" id="IPR006564">
    <property type="entry name" value="Znf_PMZ"/>
</dbReference>
<dbReference type="PANTHER" id="PTHR46033">
    <property type="entry name" value="PROTEIN MAIN-LIKE 2"/>
    <property type="match status" value="1"/>
</dbReference>
<dbReference type="GO" id="GO:0008270">
    <property type="term" value="F:zinc ion binding"/>
    <property type="evidence" value="ECO:0007669"/>
    <property type="project" value="UniProtKB-KW"/>
</dbReference>
<keyword evidence="1" id="KW-0479">Metal-binding</keyword>
<evidence type="ECO:0000313" key="7">
    <source>
        <dbReference type="EMBL" id="RVX23398.1"/>
    </source>
</evidence>
<dbReference type="EMBL" id="QGNW01000001">
    <property type="protein sequence ID" value="RVX23398.1"/>
    <property type="molecule type" value="Genomic_DNA"/>
</dbReference>
<keyword evidence="2 4" id="KW-0863">Zinc-finger</keyword>
<evidence type="ECO:0000259" key="6">
    <source>
        <dbReference type="PROSITE" id="PS50966"/>
    </source>
</evidence>
<dbReference type="Pfam" id="PF10551">
    <property type="entry name" value="MULE"/>
    <property type="match status" value="1"/>
</dbReference>
<dbReference type="Pfam" id="PF03108">
    <property type="entry name" value="DBD_Tnp_Mut"/>
    <property type="match status" value="1"/>
</dbReference>
<protein>
    <submittedName>
        <fullName evidence="7">Serine/threonine-protein phosphatase 7 long form-like</fullName>
    </submittedName>
</protein>
<dbReference type="PANTHER" id="PTHR46033:SF8">
    <property type="entry name" value="PROTEIN MAINTENANCE OF MERISTEMS-LIKE"/>
    <property type="match status" value="1"/>
</dbReference>
<feature type="compositionally biased region" description="Pro residues" evidence="5">
    <location>
        <begin position="1340"/>
        <end position="1352"/>
    </location>
</feature>
<evidence type="ECO:0000256" key="3">
    <source>
        <dbReference type="ARBA" id="ARBA00022833"/>
    </source>
</evidence>
<comment type="caution">
    <text evidence="7">The sequence shown here is derived from an EMBL/GenBank/DDBJ whole genome shotgun (WGS) entry which is preliminary data.</text>
</comment>
<evidence type="ECO:0000256" key="4">
    <source>
        <dbReference type="PROSITE-ProRule" id="PRU00325"/>
    </source>
</evidence>
<evidence type="ECO:0000256" key="2">
    <source>
        <dbReference type="ARBA" id="ARBA00022771"/>
    </source>
</evidence>
<dbReference type="InterPro" id="IPR018289">
    <property type="entry name" value="MULE_transposase_dom"/>
</dbReference>
<evidence type="ECO:0000256" key="1">
    <source>
        <dbReference type="ARBA" id="ARBA00022723"/>
    </source>
</evidence>
<dbReference type="GO" id="GO:0010073">
    <property type="term" value="P:meristem maintenance"/>
    <property type="evidence" value="ECO:0007669"/>
    <property type="project" value="InterPro"/>
</dbReference>
<dbReference type="InterPro" id="IPR044824">
    <property type="entry name" value="MAIN-like"/>
</dbReference>
<dbReference type="Proteomes" id="UP000288805">
    <property type="component" value="Unassembled WGS sequence"/>
</dbReference>
<dbReference type="SMART" id="SM00575">
    <property type="entry name" value="ZnF_PMZ"/>
    <property type="match status" value="1"/>
</dbReference>
<reference evidence="7 8" key="1">
    <citation type="journal article" date="2018" name="PLoS Genet.">
        <title>Population sequencing reveals clonal diversity and ancestral inbreeding in the grapevine cultivar Chardonnay.</title>
        <authorList>
            <person name="Roach M.J."/>
            <person name="Johnson D.L."/>
            <person name="Bohlmann J."/>
            <person name="van Vuuren H.J."/>
            <person name="Jones S.J."/>
            <person name="Pretorius I.S."/>
            <person name="Schmidt S.A."/>
            <person name="Borneman A.R."/>
        </authorList>
    </citation>
    <scope>NUCLEOTIDE SEQUENCE [LARGE SCALE GENOMIC DNA]</scope>
    <source>
        <strain evidence="8">cv. Chardonnay</strain>
        <tissue evidence="7">Leaf</tissue>
    </source>
</reference>
<keyword evidence="3" id="KW-0862">Zinc</keyword>
<accession>A0A438KQC6</accession>
<feature type="compositionally biased region" description="Low complexity" evidence="5">
    <location>
        <begin position="1272"/>
        <end position="1285"/>
    </location>
</feature>